<organism evidence="3 4">
    <name type="scientific">Eiseniibacteriota bacterium</name>
    <dbReference type="NCBI Taxonomy" id="2212470"/>
    <lineage>
        <taxon>Bacteria</taxon>
        <taxon>Candidatus Eiseniibacteriota</taxon>
    </lineage>
</organism>
<feature type="region of interest" description="Disordered" evidence="1">
    <location>
        <begin position="28"/>
        <end position="48"/>
    </location>
</feature>
<evidence type="ECO:0000256" key="1">
    <source>
        <dbReference type="SAM" id="MobiDB-lite"/>
    </source>
</evidence>
<accession>A0A956NDC5</accession>
<reference evidence="3" key="2">
    <citation type="journal article" date="2021" name="Microbiome">
        <title>Successional dynamics and alternative stable states in a saline activated sludge microbial community over 9 years.</title>
        <authorList>
            <person name="Wang Y."/>
            <person name="Ye J."/>
            <person name="Ju F."/>
            <person name="Liu L."/>
            <person name="Boyd J.A."/>
            <person name="Deng Y."/>
            <person name="Parks D.H."/>
            <person name="Jiang X."/>
            <person name="Yin X."/>
            <person name="Woodcroft B.J."/>
            <person name="Tyson G.W."/>
            <person name="Hugenholtz P."/>
            <person name="Polz M.F."/>
            <person name="Zhang T."/>
        </authorList>
    </citation>
    <scope>NUCLEOTIDE SEQUENCE</scope>
    <source>
        <strain evidence="3">HKST-UBA02</strain>
    </source>
</reference>
<keyword evidence="2" id="KW-0732">Signal</keyword>
<dbReference type="AlphaFoldDB" id="A0A956NDC5"/>
<protein>
    <submittedName>
        <fullName evidence="3">Uncharacterized protein</fullName>
    </submittedName>
</protein>
<gene>
    <name evidence="3" type="ORF">KDA27_06090</name>
</gene>
<name>A0A956NDC5_UNCEI</name>
<proteinExistence type="predicted"/>
<evidence type="ECO:0000313" key="4">
    <source>
        <dbReference type="Proteomes" id="UP000739538"/>
    </source>
</evidence>
<reference evidence="3" key="1">
    <citation type="submission" date="2020-04" db="EMBL/GenBank/DDBJ databases">
        <authorList>
            <person name="Zhang T."/>
        </authorList>
    </citation>
    <scope>NUCLEOTIDE SEQUENCE</scope>
    <source>
        <strain evidence="3">HKST-UBA02</strain>
    </source>
</reference>
<feature type="signal peptide" evidence="2">
    <location>
        <begin position="1"/>
        <end position="26"/>
    </location>
</feature>
<evidence type="ECO:0000256" key="2">
    <source>
        <dbReference type="SAM" id="SignalP"/>
    </source>
</evidence>
<dbReference type="EMBL" id="JAGQHS010000021">
    <property type="protein sequence ID" value="MCA9755355.1"/>
    <property type="molecule type" value="Genomic_DNA"/>
</dbReference>
<comment type="caution">
    <text evidence="3">The sequence shown here is derived from an EMBL/GenBank/DDBJ whole genome shotgun (WGS) entry which is preliminary data.</text>
</comment>
<evidence type="ECO:0000313" key="3">
    <source>
        <dbReference type="EMBL" id="MCA9755355.1"/>
    </source>
</evidence>
<dbReference type="Proteomes" id="UP000739538">
    <property type="component" value="Unassembled WGS sequence"/>
</dbReference>
<sequence length="197" mass="21842">MKRQSKAPLLVCLFLAVITFVPGCGADRSAVSPEGSSLTSEVEELPTPRSTSYVPDVCNLEDFTPPDWSCVPEPPENCYYSVDAECYEAAKDAYQSAMLAACQELVEEYWIIKDLVNQATDECYQAQSDCNERTGGTNEQCHAQWHECIDLVNQFWHDGLGAALDAQDQKEQEAADQFQEAMQNCCQLTCQEPPGGH</sequence>
<feature type="chain" id="PRO_5037533702" evidence="2">
    <location>
        <begin position="27"/>
        <end position="197"/>
    </location>
</feature>